<feature type="region of interest" description="Disordered" evidence="1">
    <location>
        <begin position="734"/>
        <end position="902"/>
    </location>
</feature>
<feature type="compositionally biased region" description="Polar residues" evidence="1">
    <location>
        <begin position="638"/>
        <end position="649"/>
    </location>
</feature>
<feature type="region of interest" description="Disordered" evidence="1">
    <location>
        <begin position="336"/>
        <end position="371"/>
    </location>
</feature>
<feature type="compositionally biased region" description="Low complexity" evidence="1">
    <location>
        <begin position="1104"/>
        <end position="1119"/>
    </location>
</feature>
<accession>A0A6P7M8R0</accession>
<feature type="compositionally biased region" description="Polar residues" evidence="1">
    <location>
        <begin position="786"/>
        <end position="833"/>
    </location>
</feature>
<feature type="compositionally biased region" description="Low complexity" evidence="1">
    <location>
        <begin position="1569"/>
        <end position="1591"/>
    </location>
</feature>
<feature type="compositionally biased region" description="Low complexity" evidence="1">
    <location>
        <begin position="452"/>
        <end position="465"/>
    </location>
</feature>
<feature type="compositionally biased region" description="Low complexity" evidence="1">
    <location>
        <begin position="1333"/>
        <end position="1356"/>
    </location>
</feature>
<proteinExistence type="predicted"/>
<feature type="compositionally biased region" description="Acidic residues" evidence="1">
    <location>
        <begin position="1620"/>
        <end position="1638"/>
    </location>
</feature>
<evidence type="ECO:0000313" key="2">
    <source>
        <dbReference type="Proteomes" id="UP000515150"/>
    </source>
</evidence>
<feature type="compositionally biased region" description="Basic and acidic residues" evidence="1">
    <location>
        <begin position="1272"/>
        <end position="1283"/>
    </location>
</feature>
<feature type="compositionally biased region" description="Polar residues" evidence="1">
    <location>
        <begin position="1160"/>
        <end position="1170"/>
    </location>
</feature>
<feature type="compositionally biased region" description="Basic residues" evidence="1">
    <location>
        <begin position="97"/>
        <end position="107"/>
    </location>
</feature>
<feature type="compositionally biased region" description="Polar residues" evidence="1">
    <location>
        <begin position="945"/>
        <end position="957"/>
    </location>
</feature>
<feature type="region of interest" description="Disordered" evidence="1">
    <location>
        <begin position="274"/>
        <end position="312"/>
    </location>
</feature>
<feature type="compositionally biased region" description="Low complexity" evidence="1">
    <location>
        <begin position="1382"/>
        <end position="1398"/>
    </location>
</feature>
<sequence>MSTSDAGETEPRVVGGERATPECGTARTSNARAQEDEAFDRFQQQRHHGDISPHDPDSHLSAVAQQETHQVHSEVRAQKHVGSTFTSSLFLTLSSHRANKRERRPTSHPHSLIEAQRAEREDGSCQVHGQTPESAHCRLTRECNGLHRISSGDSSDFKALVDPSNSGTMLSSTVVSVLAPHWSGRRRGKRLEETNASEAQGSPGVANTLNRAQQPSQSQRLSDGLFTDGSQDRPRVPPLGSRSHTAGWSSSSGPASLNYDCQRKMTQTVSLDVNSGRLDNKSGHTAASPLPLLHLNPNEQAGPSMLGSKPATGTSLLTLRRSNVLFSSLPLNKDTEDKQSQMIGWSKSSLTSSKHSFQNKAPSDTNQFPELPARATHSSFDSTLKEPLFFRRTILTSKSWWKQDVQEDGFPPTTGDAAKVTDTHSPPTDPPRRDHSDVASALPNDSQGFTGSTSSNRDNSNTTESVCRSNTNLAMKTQGGLHNELRATDSPDHRSDPLVRQLYGSHLKTREPQEPHGLTSTLSSSINTPLTPTKDFKLHESNGCISENLPRPTLLNPTSSASPTERSSTFNLNPCSPRSYSLPTSPHQSPSDRQASPSATSQADYTSAVAPNTNSSAALHSHPVSSQPSKHTLLHTGSPFQAPSRTSPSPLGFERTYASLPKPFRPKPVSSLIPSVTGFTKNHTSPVSTASISSSTTAATTVPSLYLTSPSAIKTTPTAASVSSLLTPPATPVGHNCADISSPTLSINPEKDPKKGEGKRVRRVTWNDSVDLQHPGSVSLEKPDQVPTNPLSPSRSPRNVSTPSIFSFLRSNSPNKTTSPLRSPSPKTSSIQVRSGEKFRSLSSDSADLKCREQERTRHRPSDAAIFNQDRQDLPTHRQERTQSVEADAGQSHPSAPLSLPPDFPSGYKLRYSSPPYTSLVSNRSMHGETRARALRPPLFQDASRSIYSSHPSSNTDPAEVKLLPTSKSPTLPVGPTQPLCMSLKNKMPEHSEFELLQADEANSNHSRKGGQSHHNGQVSLVNNRVHITSRSLDSDAHDSTFVTETLVYSIKPKVGAPPPAPARASPAPSPSPLPTNTKASVETKRGQQPHRGQRAAEAHPQSHSDQSSSGSSSTESQQLEGEGWGKKMKATVLGKSRFFSMESPSEQSQKKSRFALKKSVSSPNPSLLRSDSERSNRPNNKVDQVLNKLRQTFSNKRSDDDASFPWKWRRASHTPSLSGSSDTTTGSSKTLEEREDRGTEGAERWAPNKYTIVPPSPDSRAAPGDQFSAGSDRDGLRSDSKPQVHVTVHSPAAQPFDYYSDSGATNHFLFCRDPPGRSGNPPACYPAQCRKSTSSPRSPFSPFSSLSPLSPFSSPDVTDDSVFYSPKLQRRRESPSPCDPGEGLSLGASRRSRASTGPPSPGHAQGSQHFASSYADLKYGIEPGRSFSVSSVLSSRASKPGRISTGSRIMSVGDLSESVLTCAGAGGDRDRGSYPPAWTTGQDCQPAMNLHLPSDPGKVRSRSLPRSLTLANWSSGVSICHPAPAASSRSARLWSPNMNPCHFAWDAEAPPTPPPTPPLSPVSRRISKASSQASPPFSSSPGSPQSADSQTSRGHRPSRGYVSSLSTFEESSDSSSDTTTDDEYYLETGEEEKETEL</sequence>
<feature type="compositionally biased region" description="Polar residues" evidence="1">
    <location>
        <begin position="242"/>
        <end position="254"/>
    </location>
</feature>
<feature type="compositionally biased region" description="Basic and acidic residues" evidence="1">
    <location>
        <begin position="749"/>
        <end position="759"/>
    </location>
</feature>
<feature type="compositionally biased region" description="Low complexity" evidence="1">
    <location>
        <begin position="1604"/>
        <end position="1619"/>
    </location>
</feature>
<dbReference type="GeneID" id="114853477"/>
<dbReference type="Proteomes" id="UP000515150">
    <property type="component" value="Chromosome 4"/>
</dbReference>
<feature type="compositionally biased region" description="Polar residues" evidence="1">
    <location>
        <begin position="194"/>
        <end position="221"/>
    </location>
</feature>
<feature type="region of interest" description="Disordered" evidence="1">
    <location>
        <begin position="1320"/>
        <end position="1409"/>
    </location>
</feature>
<protein>
    <submittedName>
        <fullName evidence="3">Mucin-2 isoform X1</fullName>
    </submittedName>
</protein>
<keyword evidence="2" id="KW-1185">Reference proteome</keyword>
<gene>
    <name evidence="3" type="primary">zmp:0000000991</name>
</gene>
<dbReference type="InParanoid" id="A0A6P7M8R0"/>
<feature type="compositionally biased region" description="Polar residues" evidence="1">
    <location>
        <begin position="518"/>
        <end position="531"/>
    </location>
</feature>
<feature type="region of interest" description="Disordered" evidence="1">
    <location>
        <begin position="508"/>
        <end position="668"/>
    </location>
</feature>
<feature type="compositionally biased region" description="Basic and acidic residues" evidence="1">
    <location>
        <begin position="870"/>
        <end position="883"/>
    </location>
</feature>
<feature type="region of interest" description="Disordered" evidence="1">
    <location>
        <begin position="1054"/>
        <end position="1127"/>
    </location>
</feature>
<feature type="compositionally biased region" description="Low complexity" evidence="1">
    <location>
        <begin position="1215"/>
        <end position="1230"/>
    </location>
</feature>
<feature type="region of interest" description="Disordered" evidence="1">
    <location>
        <begin position="1141"/>
        <end position="1286"/>
    </location>
</feature>
<feature type="region of interest" description="Disordered" evidence="1">
    <location>
        <begin position="945"/>
        <end position="975"/>
    </location>
</feature>
<feature type="compositionally biased region" description="Basic and acidic residues" evidence="1">
    <location>
        <begin position="1231"/>
        <end position="1244"/>
    </location>
</feature>
<feature type="compositionally biased region" description="Polar residues" evidence="1">
    <location>
        <begin position="555"/>
        <end position="630"/>
    </location>
</feature>
<name>A0A6P7M8R0_BETSP</name>
<organism evidence="2 3">
    <name type="scientific">Betta splendens</name>
    <name type="common">Siamese fighting fish</name>
    <dbReference type="NCBI Taxonomy" id="158456"/>
    <lineage>
        <taxon>Eukaryota</taxon>
        <taxon>Metazoa</taxon>
        <taxon>Chordata</taxon>
        <taxon>Craniata</taxon>
        <taxon>Vertebrata</taxon>
        <taxon>Euteleostomi</taxon>
        <taxon>Actinopterygii</taxon>
        <taxon>Neopterygii</taxon>
        <taxon>Teleostei</taxon>
        <taxon>Neoteleostei</taxon>
        <taxon>Acanthomorphata</taxon>
        <taxon>Anabantaria</taxon>
        <taxon>Anabantiformes</taxon>
        <taxon>Anabantoidei</taxon>
        <taxon>Osphronemidae</taxon>
        <taxon>Betta</taxon>
    </lineage>
</organism>
<feature type="region of interest" description="Disordered" evidence="1">
    <location>
        <begin position="405"/>
        <end position="467"/>
    </location>
</feature>
<feature type="compositionally biased region" description="Polar residues" evidence="1">
    <location>
        <begin position="358"/>
        <end position="368"/>
    </location>
</feature>
<dbReference type="KEGG" id="bspl:114853477"/>
<feature type="region of interest" description="Disordered" evidence="1">
    <location>
        <begin position="1546"/>
        <end position="1638"/>
    </location>
</feature>
<feature type="region of interest" description="Disordered" evidence="1">
    <location>
        <begin position="1"/>
        <end position="80"/>
    </location>
</feature>
<feature type="compositionally biased region" description="Pro residues" evidence="1">
    <location>
        <begin position="1551"/>
        <end position="1561"/>
    </location>
</feature>
<feature type="region of interest" description="Disordered" evidence="1">
    <location>
        <begin position="185"/>
        <end position="254"/>
    </location>
</feature>
<dbReference type="OrthoDB" id="8954225at2759"/>
<reference evidence="3" key="1">
    <citation type="submission" date="2025-08" db="UniProtKB">
        <authorList>
            <consortium name="RefSeq"/>
        </authorList>
    </citation>
    <scope>IDENTIFICATION</scope>
</reference>
<feature type="compositionally biased region" description="Pro residues" evidence="1">
    <location>
        <begin position="1056"/>
        <end position="1074"/>
    </location>
</feature>
<feature type="region of interest" description="Disordered" evidence="1">
    <location>
        <begin position="96"/>
        <end position="130"/>
    </location>
</feature>
<evidence type="ECO:0000313" key="3">
    <source>
        <dbReference type="RefSeq" id="XP_029002722.1"/>
    </source>
</evidence>
<feature type="compositionally biased region" description="Basic and acidic residues" evidence="1">
    <location>
        <begin position="47"/>
        <end position="58"/>
    </location>
</feature>
<dbReference type="RefSeq" id="XP_029002722.1">
    <property type="nucleotide sequence ID" value="XM_029146889.2"/>
</dbReference>
<feature type="compositionally biased region" description="Basic and acidic residues" evidence="1">
    <location>
        <begin position="847"/>
        <end position="862"/>
    </location>
</feature>
<dbReference type="CTD" id="100332010"/>
<feature type="compositionally biased region" description="Low complexity" evidence="1">
    <location>
        <begin position="346"/>
        <end position="356"/>
    </location>
</feature>
<evidence type="ECO:0000256" key="1">
    <source>
        <dbReference type="SAM" id="MobiDB-lite"/>
    </source>
</evidence>